<comment type="caution">
    <text evidence="3">The sequence shown here is derived from an EMBL/GenBank/DDBJ whole genome shotgun (WGS) entry which is preliminary data.</text>
</comment>
<dbReference type="PANTHER" id="PTHR48098">
    <property type="entry name" value="ENTEROCHELIN ESTERASE-RELATED"/>
    <property type="match status" value="1"/>
</dbReference>
<feature type="domain" description="CBM20" evidence="2">
    <location>
        <begin position="12"/>
        <end position="118"/>
    </location>
</feature>
<feature type="chain" id="PRO_5045168627" evidence="1">
    <location>
        <begin position="19"/>
        <end position="471"/>
    </location>
</feature>
<dbReference type="InterPro" id="IPR000801">
    <property type="entry name" value="Esterase-like"/>
</dbReference>
<reference evidence="3" key="1">
    <citation type="submission" date="2021-10" db="EMBL/GenBank/DDBJ databases">
        <authorList>
            <person name="Dean J.D."/>
            <person name="Kim M.K."/>
            <person name="Newey C.N."/>
            <person name="Stoker T.S."/>
            <person name="Thompson D.W."/>
            <person name="Grose J.H."/>
        </authorList>
    </citation>
    <scope>NUCLEOTIDE SEQUENCE</scope>
    <source>
        <strain evidence="3">BT635</strain>
    </source>
</reference>
<dbReference type="Gene3D" id="2.60.40.10">
    <property type="entry name" value="Immunoglobulins"/>
    <property type="match status" value="1"/>
</dbReference>
<dbReference type="InterPro" id="IPR013783">
    <property type="entry name" value="Ig-like_fold"/>
</dbReference>
<protein>
    <submittedName>
        <fullName evidence="3">T9SS type A sorting domain-containing protein</fullName>
    </submittedName>
</protein>
<accession>A0ABS8AG87</accession>
<dbReference type="InterPro" id="IPR013784">
    <property type="entry name" value="Carb-bd-like_fold"/>
</dbReference>
<gene>
    <name evidence="3" type="ORF">LGH70_16025</name>
</gene>
<dbReference type="CDD" id="cd02859">
    <property type="entry name" value="E_set_AMPKbeta_like_N"/>
    <property type="match status" value="1"/>
</dbReference>
<dbReference type="RefSeq" id="WP_226187591.1">
    <property type="nucleotide sequence ID" value="NZ_JAJADQ010000008.1"/>
</dbReference>
<dbReference type="SUPFAM" id="SSF53474">
    <property type="entry name" value="alpha/beta-Hydrolases"/>
    <property type="match status" value="1"/>
</dbReference>
<evidence type="ECO:0000313" key="3">
    <source>
        <dbReference type="EMBL" id="MCB2379109.1"/>
    </source>
</evidence>
<name>A0ABS8AG87_9BACT</name>
<dbReference type="InterPro" id="IPR026444">
    <property type="entry name" value="Secre_tail"/>
</dbReference>
<dbReference type="Gene3D" id="3.40.50.1820">
    <property type="entry name" value="alpha/beta hydrolase"/>
    <property type="match status" value="1"/>
</dbReference>
<keyword evidence="1" id="KW-0732">Signal</keyword>
<dbReference type="Proteomes" id="UP001165297">
    <property type="component" value="Unassembled WGS sequence"/>
</dbReference>
<sequence length="471" mass="51247">MKHFFTFLLLLVAATAPAQVTFKLTGVPANTPASATLYMAGSFNNWNPGSAVHALTKNADGTYQLTLPAQSGTIEYKFTRGAWASVETNATNGSVPNRSYTFGTGPATVTHTVLNWEDLAGGGSCQSSALQPNVRVMTTAFAMPQLGRARRVWVYLPNDYATNSTKRYPVLYVQDGQNVFDNCTSFSGEWGIDETLSQLQQSGQDPTGSIVVAIDNDGAQRLNEYSPWNNPAYGGGQGDVYVDFLTQTLKPYIDTNYRTLSGREYTSIAGSSMGALISVYASLKYPAVYGKVGVFSPAFWFAEQPLFQYVQQNPANPDTRFYFVSGTQESQTMVPLMQRMRDALQSGGVPAANLSFNPRADGQHAEWFWKREFGAAYQWLMAPGSVTAAKSPQAALAFSAYPMPAKEALTVQLPEPVKEARLEVLDSTGRVLLKGKVRSGQTVDVSRLAKGTYFMRLTAGKQSGSQALIKE</sequence>
<evidence type="ECO:0000259" key="2">
    <source>
        <dbReference type="PROSITE" id="PS51166"/>
    </source>
</evidence>
<keyword evidence="4" id="KW-1185">Reference proteome</keyword>
<dbReference type="InterPro" id="IPR029058">
    <property type="entry name" value="AB_hydrolase_fold"/>
</dbReference>
<organism evidence="3 4">
    <name type="scientific">Hymenobacter nitidus</name>
    <dbReference type="NCBI Taxonomy" id="2880929"/>
    <lineage>
        <taxon>Bacteria</taxon>
        <taxon>Pseudomonadati</taxon>
        <taxon>Bacteroidota</taxon>
        <taxon>Cytophagia</taxon>
        <taxon>Cytophagales</taxon>
        <taxon>Hymenobacteraceae</taxon>
        <taxon>Hymenobacter</taxon>
    </lineage>
</organism>
<evidence type="ECO:0000256" key="1">
    <source>
        <dbReference type="SAM" id="SignalP"/>
    </source>
</evidence>
<dbReference type="InterPro" id="IPR050583">
    <property type="entry name" value="Mycobacterial_A85_antigen"/>
</dbReference>
<dbReference type="PANTHER" id="PTHR48098:SF6">
    <property type="entry name" value="FERRI-BACILLIBACTIN ESTERASE BESA"/>
    <property type="match status" value="1"/>
</dbReference>
<dbReference type="Pfam" id="PF00756">
    <property type="entry name" value="Esterase"/>
    <property type="match status" value="1"/>
</dbReference>
<dbReference type="NCBIfam" id="TIGR04183">
    <property type="entry name" value="Por_Secre_tail"/>
    <property type="match status" value="1"/>
</dbReference>
<dbReference type="SMART" id="SM01065">
    <property type="entry name" value="CBM_2"/>
    <property type="match status" value="1"/>
</dbReference>
<dbReference type="InterPro" id="IPR002044">
    <property type="entry name" value="CBM20"/>
</dbReference>
<dbReference type="PROSITE" id="PS51166">
    <property type="entry name" value="CBM20"/>
    <property type="match status" value="1"/>
</dbReference>
<dbReference type="EMBL" id="JAJADQ010000008">
    <property type="protein sequence ID" value="MCB2379109.1"/>
    <property type="molecule type" value="Genomic_DNA"/>
</dbReference>
<evidence type="ECO:0000313" key="4">
    <source>
        <dbReference type="Proteomes" id="UP001165297"/>
    </source>
</evidence>
<feature type="signal peptide" evidence="1">
    <location>
        <begin position="1"/>
        <end position="18"/>
    </location>
</feature>
<dbReference type="Pfam" id="PF18962">
    <property type="entry name" value="Por_Secre_tail"/>
    <property type="match status" value="1"/>
</dbReference>
<dbReference type="SUPFAM" id="SSF49452">
    <property type="entry name" value="Starch-binding domain-like"/>
    <property type="match status" value="1"/>
</dbReference>
<proteinExistence type="predicted"/>